<evidence type="ECO:0000313" key="3">
    <source>
        <dbReference type="RefSeq" id="XP_060668096.1"/>
    </source>
</evidence>
<organism evidence="2 3">
    <name type="scientific">Ziziphus jujuba</name>
    <name type="common">Chinese jujube</name>
    <name type="synonym">Ziziphus sativa</name>
    <dbReference type="NCBI Taxonomy" id="326968"/>
    <lineage>
        <taxon>Eukaryota</taxon>
        <taxon>Viridiplantae</taxon>
        <taxon>Streptophyta</taxon>
        <taxon>Embryophyta</taxon>
        <taxon>Tracheophyta</taxon>
        <taxon>Spermatophyta</taxon>
        <taxon>Magnoliopsida</taxon>
        <taxon>eudicotyledons</taxon>
        <taxon>Gunneridae</taxon>
        <taxon>Pentapetalae</taxon>
        <taxon>rosids</taxon>
        <taxon>fabids</taxon>
        <taxon>Rosales</taxon>
        <taxon>Rhamnaceae</taxon>
        <taxon>Paliureae</taxon>
        <taxon>Ziziphus</taxon>
    </lineage>
</organism>
<dbReference type="Proteomes" id="UP001652623">
    <property type="component" value="Chromosome 10"/>
</dbReference>
<dbReference type="Pfam" id="PF13456">
    <property type="entry name" value="RVT_3"/>
    <property type="match status" value="1"/>
</dbReference>
<name>A0ABM3ZUD7_ZIZJJ</name>
<sequence length="300" mass="34160">MEEEMHLFFQCPVAKAVWLASPWSVRWDNNHMASLEDYLSILAKLMGKLPIHREDQDKFLLFASLAFDTLWKFQNKVLFKGKMIALNDEVNALFTRFREFLCMPSKAKHSSTPNQTASSWFPPPNGFIKVNTNMALRDGEASLGLVSRNHLGKLVKVEVVREKIHSLEVAEATVILHAVHMAAEEGYSQVLCESDSNAVIQSITNPDMPSVHWSTFCFSRKIAEFCSRYRNIRFAWTPRNLNKLAYYMAEWGLSNTESSLVHLLSFSTEFTNILKQDCGDFHTQIDSLASYCICVNASFG</sequence>
<dbReference type="SUPFAM" id="SSF53098">
    <property type="entry name" value="Ribonuclease H-like"/>
    <property type="match status" value="1"/>
</dbReference>
<feature type="domain" description="RNase H type-1" evidence="1">
    <location>
        <begin position="137"/>
        <end position="251"/>
    </location>
</feature>
<protein>
    <submittedName>
        <fullName evidence="3">Uncharacterized protein LOC132799673</fullName>
    </submittedName>
</protein>
<reference evidence="3" key="1">
    <citation type="submission" date="2025-08" db="UniProtKB">
        <authorList>
            <consortium name="RefSeq"/>
        </authorList>
    </citation>
    <scope>IDENTIFICATION</scope>
    <source>
        <tissue evidence="3">Seedling</tissue>
    </source>
</reference>
<dbReference type="InterPro" id="IPR012337">
    <property type="entry name" value="RNaseH-like_sf"/>
</dbReference>
<proteinExistence type="predicted"/>
<dbReference type="InterPro" id="IPR044730">
    <property type="entry name" value="RNase_H-like_dom_plant"/>
</dbReference>
<dbReference type="GeneID" id="132799673"/>
<evidence type="ECO:0000313" key="2">
    <source>
        <dbReference type="Proteomes" id="UP001652623"/>
    </source>
</evidence>
<evidence type="ECO:0000259" key="1">
    <source>
        <dbReference type="Pfam" id="PF13456"/>
    </source>
</evidence>
<dbReference type="InterPro" id="IPR053151">
    <property type="entry name" value="RNase_H-like"/>
</dbReference>
<dbReference type="RefSeq" id="XP_060668096.1">
    <property type="nucleotide sequence ID" value="XM_060812113.1"/>
</dbReference>
<dbReference type="InterPro" id="IPR036397">
    <property type="entry name" value="RNaseH_sf"/>
</dbReference>
<dbReference type="PANTHER" id="PTHR47723">
    <property type="entry name" value="OS05G0353850 PROTEIN"/>
    <property type="match status" value="1"/>
</dbReference>
<gene>
    <name evidence="3" type="primary">LOC132799673</name>
</gene>
<dbReference type="PANTHER" id="PTHR47723:SF19">
    <property type="entry name" value="POLYNUCLEOTIDYL TRANSFERASE, RIBONUCLEASE H-LIKE SUPERFAMILY PROTEIN"/>
    <property type="match status" value="1"/>
</dbReference>
<dbReference type="InterPro" id="IPR002156">
    <property type="entry name" value="RNaseH_domain"/>
</dbReference>
<accession>A0ABM3ZUD7</accession>
<dbReference type="CDD" id="cd06222">
    <property type="entry name" value="RNase_H_like"/>
    <property type="match status" value="1"/>
</dbReference>
<keyword evidence="2" id="KW-1185">Reference proteome</keyword>
<dbReference type="Gene3D" id="3.30.420.10">
    <property type="entry name" value="Ribonuclease H-like superfamily/Ribonuclease H"/>
    <property type="match status" value="1"/>
</dbReference>